<keyword evidence="3" id="KW-1185">Reference proteome</keyword>
<dbReference type="InterPro" id="IPR038586">
    <property type="entry name" value="Tctex-1-like_sf"/>
</dbReference>
<dbReference type="GO" id="GO:0005737">
    <property type="term" value="C:cytoplasm"/>
    <property type="evidence" value="ECO:0007669"/>
    <property type="project" value="TreeGrafter"/>
</dbReference>
<proteinExistence type="inferred from homology"/>
<evidence type="ECO:0000313" key="3">
    <source>
        <dbReference type="Proteomes" id="UP000826195"/>
    </source>
</evidence>
<dbReference type="GO" id="GO:0005868">
    <property type="term" value="C:cytoplasmic dynein complex"/>
    <property type="evidence" value="ECO:0007669"/>
    <property type="project" value="TreeGrafter"/>
</dbReference>
<evidence type="ECO:0000313" key="2">
    <source>
        <dbReference type="EMBL" id="KAH0548422.1"/>
    </source>
</evidence>
<comment type="caution">
    <text evidence="2">The sequence shown here is derived from an EMBL/GenBank/DDBJ whole genome shotgun (WGS) entry which is preliminary data.</text>
</comment>
<dbReference type="GO" id="GO:0007018">
    <property type="term" value="P:microtubule-based movement"/>
    <property type="evidence" value="ECO:0007669"/>
    <property type="project" value="TreeGrafter"/>
</dbReference>
<sequence length="115" mass="13281">MVKMTANQNQILYDKLSDLMISTLEFIVGEDEYALKKVNSWDARISERCLVNLAKLGMPFKYIVTSVITSKKDGYEKLNVFSTCFWNKDTDFKCTVKWENKTVMCILSIYALALN</sequence>
<gene>
    <name evidence="2" type="ORF">KQX54_000948</name>
</gene>
<dbReference type="EMBL" id="JAHXZJ010001868">
    <property type="protein sequence ID" value="KAH0548422.1"/>
    <property type="molecule type" value="Genomic_DNA"/>
</dbReference>
<evidence type="ECO:0000256" key="1">
    <source>
        <dbReference type="ARBA" id="ARBA00005361"/>
    </source>
</evidence>
<dbReference type="AlphaFoldDB" id="A0AAV7I8U4"/>
<dbReference type="Proteomes" id="UP000826195">
    <property type="component" value="Unassembled WGS sequence"/>
</dbReference>
<comment type="similarity">
    <text evidence="1">Belongs to the dynein light chain Tctex-type family.</text>
</comment>
<dbReference type="Pfam" id="PF03645">
    <property type="entry name" value="Tctex-1"/>
    <property type="match status" value="1"/>
</dbReference>
<dbReference type="PANTHER" id="PTHR21255:SF4">
    <property type="entry name" value="DYNEIN LIGHT CHAIN TCTEX-TYPE"/>
    <property type="match status" value="1"/>
</dbReference>
<reference evidence="2 3" key="1">
    <citation type="journal article" date="2021" name="J. Hered.">
        <title>A chromosome-level genome assembly of the parasitoid wasp, Cotesia glomerata (Hymenoptera: Braconidae).</title>
        <authorList>
            <person name="Pinto B.J."/>
            <person name="Weis J.J."/>
            <person name="Gamble T."/>
            <person name="Ode P.J."/>
            <person name="Paul R."/>
            <person name="Zaspel J.M."/>
        </authorList>
    </citation>
    <scope>NUCLEOTIDE SEQUENCE [LARGE SCALE GENOMIC DNA]</scope>
    <source>
        <strain evidence="2">CgM1</strain>
    </source>
</reference>
<accession>A0AAV7I8U4</accession>
<dbReference type="GO" id="GO:0045505">
    <property type="term" value="F:dynein intermediate chain binding"/>
    <property type="evidence" value="ECO:0007669"/>
    <property type="project" value="TreeGrafter"/>
</dbReference>
<organism evidence="2 3">
    <name type="scientific">Cotesia glomerata</name>
    <name type="common">Lepidopteran parasitic wasp</name>
    <name type="synonym">Apanteles glomeratus</name>
    <dbReference type="NCBI Taxonomy" id="32391"/>
    <lineage>
        <taxon>Eukaryota</taxon>
        <taxon>Metazoa</taxon>
        <taxon>Ecdysozoa</taxon>
        <taxon>Arthropoda</taxon>
        <taxon>Hexapoda</taxon>
        <taxon>Insecta</taxon>
        <taxon>Pterygota</taxon>
        <taxon>Neoptera</taxon>
        <taxon>Endopterygota</taxon>
        <taxon>Hymenoptera</taxon>
        <taxon>Apocrita</taxon>
        <taxon>Ichneumonoidea</taxon>
        <taxon>Braconidae</taxon>
        <taxon>Microgastrinae</taxon>
        <taxon>Cotesia</taxon>
    </lineage>
</organism>
<dbReference type="Gene3D" id="3.30.1140.40">
    <property type="entry name" value="Tctex-1"/>
    <property type="match status" value="1"/>
</dbReference>
<dbReference type="PANTHER" id="PTHR21255">
    <property type="entry name" value="T-COMPLEX-ASSOCIATED-TESTIS-EXPRESSED 1/ DYNEIN LIGHT CHAIN"/>
    <property type="match status" value="1"/>
</dbReference>
<name>A0AAV7I8U4_COTGL</name>
<dbReference type="CDD" id="cd21455">
    <property type="entry name" value="DLC-like_DYNLT1_DYNLT3"/>
    <property type="match status" value="1"/>
</dbReference>
<protein>
    <submittedName>
        <fullName evidence="2">Uncharacterized protein</fullName>
    </submittedName>
</protein>
<dbReference type="InterPro" id="IPR005334">
    <property type="entry name" value="Tctex-1-like"/>
</dbReference>